<dbReference type="Proteomes" id="UP000321393">
    <property type="component" value="Unassembled WGS sequence"/>
</dbReference>
<dbReference type="AlphaFoldDB" id="A0A5D3DZF4"/>
<accession>A0A5D3DZF4</accession>
<proteinExistence type="predicted"/>
<name>A0A5D3DZF4_CUCMM</name>
<evidence type="ECO:0000313" key="1">
    <source>
        <dbReference type="EMBL" id="KAA0046542.1"/>
    </source>
</evidence>
<dbReference type="EMBL" id="SSTD01002040">
    <property type="protein sequence ID" value="TYK28715.1"/>
    <property type="molecule type" value="Genomic_DNA"/>
</dbReference>
<dbReference type="Proteomes" id="UP000321947">
    <property type="component" value="Unassembled WGS sequence"/>
</dbReference>
<evidence type="ECO:0000313" key="2">
    <source>
        <dbReference type="EMBL" id="TYK28715.1"/>
    </source>
</evidence>
<sequence>MFFCIPLELKESKGVEEDHAELKGASVVHGSLNTNHIHRQQHMHFNFGTHFIMSDNTNSSHLKKSFTLVDYTIAIDVEYTWIKDATILKYVMWELLYYDKAWMDVECTACLTTSRDVIVFWSC</sequence>
<comment type="caution">
    <text evidence="2">The sequence shown here is derived from an EMBL/GenBank/DDBJ whole genome shotgun (WGS) entry which is preliminary data.</text>
</comment>
<protein>
    <submittedName>
        <fullName evidence="2">Uncharacterized protein</fullName>
    </submittedName>
</protein>
<reference evidence="3 4" key="1">
    <citation type="submission" date="2019-08" db="EMBL/GenBank/DDBJ databases">
        <title>Draft genome sequences of two oriental melons (Cucumis melo L. var makuwa).</title>
        <authorList>
            <person name="Kwon S.-Y."/>
        </authorList>
    </citation>
    <scope>NUCLEOTIDE SEQUENCE [LARGE SCALE GENOMIC DNA]</scope>
    <source>
        <strain evidence="4">cv. Chang Bougi</strain>
        <strain evidence="3">cv. SW 3</strain>
        <tissue evidence="2">Leaf</tissue>
    </source>
</reference>
<dbReference type="EMBL" id="SSTE01014001">
    <property type="protein sequence ID" value="KAA0046542.1"/>
    <property type="molecule type" value="Genomic_DNA"/>
</dbReference>
<evidence type="ECO:0000313" key="3">
    <source>
        <dbReference type="Proteomes" id="UP000321393"/>
    </source>
</evidence>
<gene>
    <name evidence="2" type="ORF">E5676_scaffold403G00320</name>
    <name evidence="1" type="ORF">E6C27_scaffold114G00620</name>
</gene>
<organism evidence="2 4">
    <name type="scientific">Cucumis melo var. makuwa</name>
    <name type="common">Oriental melon</name>
    <dbReference type="NCBI Taxonomy" id="1194695"/>
    <lineage>
        <taxon>Eukaryota</taxon>
        <taxon>Viridiplantae</taxon>
        <taxon>Streptophyta</taxon>
        <taxon>Embryophyta</taxon>
        <taxon>Tracheophyta</taxon>
        <taxon>Spermatophyta</taxon>
        <taxon>Magnoliopsida</taxon>
        <taxon>eudicotyledons</taxon>
        <taxon>Gunneridae</taxon>
        <taxon>Pentapetalae</taxon>
        <taxon>rosids</taxon>
        <taxon>fabids</taxon>
        <taxon>Cucurbitales</taxon>
        <taxon>Cucurbitaceae</taxon>
        <taxon>Benincaseae</taxon>
        <taxon>Cucumis</taxon>
    </lineage>
</organism>
<evidence type="ECO:0000313" key="4">
    <source>
        <dbReference type="Proteomes" id="UP000321947"/>
    </source>
</evidence>